<accession>A0A0M3HTJ6</accession>
<proteinExistence type="predicted"/>
<evidence type="ECO:0000313" key="2">
    <source>
        <dbReference type="WBParaSite" id="ALUE_0000597201-mRNA-1"/>
    </source>
</evidence>
<dbReference type="AlphaFoldDB" id="A0A0M3HTJ6"/>
<dbReference type="WBParaSite" id="ALUE_0000597201-mRNA-1">
    <property type="protein sequence ID" value="ALUE_0000597201-mRNA-1"/>
    <property type="gene ID" value="ALUE_0000597201"/>
</dbReference>
<evidence type="ECO:0000313" key="1">
    <source>
        <dbReference type="Proteomes" id="UP000036681"/>
    </source>
</evidence>
<protein>
    <submittedName>
        <fullName evidence="2">Uncharacterized protein</fullName>
    </submittedName>
</protein>
<name>A0A0M3HTJ6_ASCLU</name>
<keyword evidence="1" id="KW-1185">Reference proteome</keyword>
<organism evidence="1 2">
    <name type="scientific">Ascaris lumbricoides</name>
    <name type="common">Giant roundworm</name>
    <dbReference type="NCBI Taxonomy" id="6252"/>
    <lineage>
        <taxon>Eukaryota</taxon>
        <taxon>Metazoa</taxon>
        <taxon>Ecdysozoa</taxon>
        <taxon>Nematoda</taxon>
        <taxon>Chromadorea</taxon>
        <taxon>Rhabditida</taxon>
        <taxon>Spirurina</taxon>
        <taxon>Ascaridomorpha</taxon>
        <taxon>Ascaridoidea</taxon>
        <taxon>Ascarididae</taxon>
        <taxon>Ascaris</taxon>
    </lineage>
</organism>
<dbReference type="Proteomes" id="UP000036681">
    <property type="component" value="Unplaced"/>
</dbReference>
<reference evidence="2" key="1">
    <citation type="submission" date="2017-02" db="UniProtKB">
        <authorList>
            <consortium name="WormBaseParasite"/>
        </authorList>
    </citation>
    <scope>IDENTIFICATION</scope>
</reference>
<sequence length="100" mass="11477">MSYQSNPRSGVVKESRWHENAISTCTRDCSGVGADANVQRKELVATVSERDRRRWYVACTRSLTPPPEPLNRLLSKPTISNSSCLEWAHDESVIWRIERF</sequence>